<dbReference type="PANTHER" id="PTHR44329">
    <property type="entry name" value="SERINE/THREONINE-PROTEIN KINASE TNNI3K-RELATED"/>
    <property type="match status" value="1"/>
</dbReference>
<protein>
    <recommendedName>
        <fullName evidence="2">Protein kinase domain-containing protein</fullName>
    </recommendedName>
</protein>
<reference evidence="3 4" key="1">
    <citation type="journal article" date="2013" name="BMC Genomics">
        <title>Reconstruction of the lipid metabolism for the microalga Monoraphidium neglectum from its genome sequence reveals characteristics suitable for biofuel production.</title>
        <authorList>
            <person name="Bogen C."/>
            <person name="Al-Dilaimi A."/>
            <person name="Albersmeier A."/>
            <person name="Wichmann J."/>
            <person name="Grundmann M."/>
            <person name="Rupp O."/>
            <person name="Lauersen K.J."/>
            <person name="Blifernez-Klassen O."/>
            <person name="Kalinowski J."/>
            <person name="Goesmann A."/>
            <person name="Mussgnug J.H."/>
            <person name="Kruse O."/>
        </authorList>
    </citation>
    <scope>NUCLEOTIDE SEQUENCE [LARGE SCALE GENOMIC DNA]</scope>
    <source>
        <strain evidence="3 4">SAG 48.87</strain>
    </source>
</reference>
<dbReference type="RefSeq" id="XP_013892039.1">
    <property type="nucleotide sequence ID" value="XM_014036585.1"/>
</dbReference>
<dbReference type="GO" id="GO:0004674">
    <property type="term" value="F:protein serine/threonine kinase activity"/>
    <property type="evidence" value="ECO:0007669"/>
    <property type="project" value="TreeGrafter"/>
</dbReference>
<gene>
    <name evidence="3" type="ORF">MNEG_14944</name>
</gene>
<dbReference type="Gene3D" id="3.30.200.20">
    <property type="entry name" value="Phosphorylase Kinase, domain 1"/>
    <property type="match status" value="1"/>
</dbReference>
<dbReference type="Gene3D" id="1.10.510.10">
    <property type="entry name" value="Transferase(Phosphotransferase) domain 1"/>
    <property type="match status" value="1"/>
</dbReference>
<dbReference type="PROSITE" id="PS50011">
    <property type="entry name" value="PROTEIN_KINASE_DOM"/>
    <property type="match status" value="1"/>
</dbReference>
<dbReference type="OrthoDB" id="10252171at2759"/>
<evidence type="ECO:0000259" key="2">
    <source>
        <dbReference type="PROSITE" id="PS50011"/>
    </source>
</evidence>
<keyword evidence="1" id="KW-0547">Nucleotide-binding</keyword>
<feature type="binding site" evidence="1">
    <location>
        <position position="31"/>
    </location>
    <ligand>
        <name>ATP</name>
        <dbReference type="ChEBI" id="CHEBI:30616"/>
    </ligand>
</feature>
<dbReference type="PROSITE" id="PS00107">
    <property type="entry name" value="PROTEIN_KINASE_ATP"/>
    <property type="match status" value="1"/>
</dbReference>
<dbReference type="InterPro" id="IPR011009">
    <property type="entry name" value="Kinase-like_dom_sf"/>
</dbReference>
<sequence>MPDLVVGGQVGRGAYGQVFHGWWHRVGVALKILPSRSSERETLKDAIEMAVLSSVMHPSIVQMYACLTDMIEVHTDWDAGSSMGSMSSVENHCKTRFRRLQPGDDVDDKTAQPCNILVMEYCDRGTLRDVLESGAFRRRTRGSGGHGAAAVDLPALLGVLTDVARALQYLHSLRLVHGDVKASGALGVGRGSGQG</sequence>
<dbReference type="Proteomes" id="UP000054498">
    <property type="component" value="Unassembled WGS sequence"/>
</dbReference>
<proteinExistence type="predicted"/>
<feature type="domain" description="Protein kinase" evidence="2">
    <location>
        <begin position="4"/>
        <end position="195"/>
    </location>
</feature>
<dbReference type="AlphaFoldDB" id="A0A0D2LMI0"/>
<evidence type="ECO:0000313" key="4">
    <source>
        <dbReference type="Proteomes" id="UP000054498"/>
    </source>
</evidence>
<dbReference type="SUPFAM" id="SSF56112">
    <property type="entry name" value="Protein kinase-like (PK-like)"/>
    <property type="match status" value="1"/>
</dbReference>
<evidence type="ECO:0000256" key="1">
    <source>
        <dbReference type="PROSITE-ProRule" id="PRU10141"/>
    </source>
</evidence>
<accession>A0A0D2LMI0</accession>
<dbReference type="InterPro" id="IPR000719">
    <property type="entry name" value="Prot_kinase_dom"/>
</dbReference>
<dbReference type="EMBL" id="KK105111">
    <property type="protein sequence ID" value="KIY93019.1"/>
    <property type="molecule type" value="Genomic_DNA"/>
</dbReference>
<dbReference type="KEGG" id="mng:MNEG_14944"/>
<dbReference type="PANTHER" id="PTHR44329:SF214">
    <property type="entry name" value="PROTEIN KINASE DOMAIN-CONTAINING PROTEIN"/>
    <property type="match status" value="1"/>
</dbReference>
<keyword evidence="4" id="KW-1185">Reference proteome</keyword>
<dbReference type="GeneID" id="25732556"/>
<organism evidence="3 4">
    <name type="scientific">Monoraphidium neglectum</name>
    <dbReference type="NCBI Taxonomy" id="145388"/>
    <lineage>
        <taxon>Eukaryota</taxon>
        <taxon>Viridiplantae</taxon>
        <taxon>Chlorophyta</taxon>
        <taxon>core chlorophytes</taxon>
        <taxon>Chlorophyceae</taxon>
        <taxon>CS clade</taxon>
        <taxon>Sphaeropleales</taxon>
        <taxon>Selenastraceae</taxon>
        <taxon>Monoraphidium</taxon>
    </lineage>
</organism>
<keyword evidence="1" id="KW-0067">ATP-binding</keyword>
<dbReference type="InterPro" id="IPR051681">
    <property type="entry name" value="Ser/Thr_Kinases-Pseudokinases"/>
</dbReference>
<dbReference type="InterPro" id="IPR017441">
    <property type="entry name" value="Protein_kinase_ATP_BS"/>
</dbReference>
<dbReference type="Pfam" id="PF00069">
    <property type="entry name" value="Pkinase"/>
    <property type="match status" value="1"/>
</dbReference>
<name>A0A0D2LMI0_9CHLO</name>
<evidence type="ECO:0000313" key="3">
    <source>
        <dbReference type="EMBL" id="KIY93019.1"/>
    </source>
</evidence>
<dbReference type="GO" id="GO:0005524">
    <property type="term" value="F:ATP binding"/>
    <property type="evidence" value="ECO:0007669"/>
    <property type="project" value="UniProtKB-UniRule"/>
</dbReference>